<dbReference type="SUPFAM" id="SSF52047">
    <property type="entry name" value="RNI-like"/>
    <property type="match status" value="1"/>
</dbReference>
<proteinExistence type="predicted"/>
<dbReference type="InterPro" id="IPR006553">
    <property type="entry name" value="Leu-rich_rpt_Cys-con_subtyp"/>
</dbReference>
<dbReference type="SMART" id="SM00367">
    <property type="entry name" value="LRR_CC"/>
    <property type="match status" value="3"/>
</dbReference>
<dbReference type="InterPro" id="IPR032675">
    <property type="entry name" value="LRR_dom_sf"/>
</dbReference>
<dbReference type="SUPFAM" id="SSF52058">
    <property type="entry name" value="L domain-like"/>
    <property type="match status" value="1"/>
</dbReference>
<dbReference type="SMART" id="SM00369">
    <property type="entry name" value="LRR_TYP"/>
    <property type="match status" value="6"/>
</dbReference>
<evidence type="ECO:0000256" key="2">
    <source>
        <dbReference type="ARBA" id="ARBA00022737"/>
    </source>
</evidence>
<reference evidence="4 5" key="1">
    <citation type="submission" date="2024-09" db="EMBL/GenBank/DDBJ databases">
        <title>Chromosome-scale assembly of Riccia fluitans.</title>
        <authorList>
            <person name="Paukszto L."/>
            <person name="Sawicki J."/>
            <person name="Karawczyk K."/>
            <person name="Piernik-Szablinska J."/>
            <person name="Szczecinska M."/>
            <person name="Mazdziarz M."/>
        </authorList>
    </citation>
    <scope>NUCLEOTIDE SEQUENCE [LARGE SCALE GENOMIC DNA]</scope>
    <source>
        <strain evidence="4">Rf_01</strain>
        <tissue evidence="4">Aerial parts of the thallus</tissue>
    </source>
</reference>
<dbReference type="InterPro" id="IPR050216">
    <property type="entry name" value="LRR_domain-containing"/>
</dbReference>
<comment type="caution">
    <text evidence="4">The sequence shown here is derived from an EMBL/GenBank/DDBJ whole genome shotgun (WGS) entry which is preliminary data.</text>
</comment>
<dbReference type="EMBL" id="JBHFFA010000003">
    <property type="protein sequence ID" value="KAL2636414.1"/>
    <property type="molecule type" value="Genomic_DNA"/>
</dbReference>
<evidence type="ECO:0000313" key="4">
    <source>
        <dbReference type="EMBL" id="KAL2636414.1"/>
    </source>
</evidence>
<feature type="domain" description="NB-ARC" evidence="3">
    <location>
        <begin position="495"/>
        <end position="615"/>
    </location>
</feature>
<dbReference type="Proteomes" id="UP001605036">
    <property type="component" value="Unassembled WGS sequence"/>
</dbReference>
<dbReference type="SUPFAM" id="SSF53474">
    <property type="entry name" value="alpha/beta-Hydrolases"/>
    <property type="match status" value="1"/>
</dbReference>
<dbReference type="Gene3D" id="3.80.10.10">
    <property type="entry name" value="Ribonuclease Inhibitor"/>
    <property type="match status" value="3"/>
</dbReference>
<dbReference type="PANTHER" id="PTHR48051:SF1">
    <property type="entry name" value="RAS SUPPRESSOR PROTEIN 1"/>
    <property type="match status" value="1"/>
</dbReference>
<evidence type="ECO:0000256" key="1">
    <source>
        <dbReference type="ARBA" id="ARBA00022614"/>
    </source>
</evidence>
<protein>
    <recommendedName>
        <fullName evidence="3">NB-ARC domain-containing protein</fullName>
    </recommendedName>
</protein>
<dbReference type="Gene3D" id="3.40.50.1820">
    <property type="entry name" value="alpha/beta hydrolase"/>
    <property type="match status" value="1"/>
</dbReference>
<dbReference type="InterPro" id="IPR003591">
    <property type="entry name" value="Leu-rich_rpt_typical-subtyp"/>
</dbReference>
<dbReference type="PRINTS" id="PR00364">
    <property type="entry name" value="DISEASERSIST"/>
</dbReference>
<dbReference type="Gene3D" id="3.40.50.300">
    <property type="entry name" value="P-loop containing nucleotide triphosphate hydrolases"/>
    <property type="match status" value="1"/>
</dbReference>
<accession>A0ABD1Z2S3</accession>
<dbReference type="InterPro" id="IPR029058">
    <property type="entry name" value="AB_hydrolase_fold"/>
</dbReference>
<evidence type="ECO:0000313" key="5">
    <source>
        <dbReference type="Proteomes" id="UP001605036"/>
    </source>
</evidence>
<dbReference type="PANTHER" id="PTHR48051">
    <property type="match status" value="1"/>
</dbReference>
<dbReference type="InterPro" id="IPR002182">
    <property type="entry name" value="NB-ARC"/>
</dbReference>
<keyword evidence="1" id="KW-0433">Leucine-rich repeat</keyword>
<sequence>MVELTFMPVHKWCSPGLDQAGTAFGVIRNFRFFYGAVGSIENRNKCQRIKTSGSLRHRLSGSGYNSMEERIKQVDDHLFVLYEPDPPLTANLDIIFFHGAQIGDSSDEETYINTWKSSGRAGVLWPQVWLSQDYPLSRIFAVSYYGYLLTSELHEEGDLVLLAEKLLVSFLDHCDARPLSTYQETELSDHFCRCRPYDRSSRQYTMLIEFMEVVDCKIQEERLLRERERLLREGKRQSDYLYEWYKPTEGPVEMDLLFFHGLNFDKKTGDAMHVSTWTSTEGSESHVWPKTWLSQDFPSARILAISYDSHSNQTAEHGRINLHNTAESLMSSLLTEKDWRTSPLRPLILVGHSFGGILIKQLCVHAHQSASEGSTSQREMRCFLKKIKAIMFLGTPHRGMTLPPLEEAAPGKSSPLMEYVAVYNTNAAILHCRFENVTSIYKWRIASAGELNETRLCSSSCLLEYNPGNEQIAPPITSELTALPVLDAIRILKGSTCLGLYGMGRIGKSTVARLVFNRLNPTFEYSCFISDVKLKTEDICEEVLHAMHHYGEKMTNEERTWRHLRGKKVLVVFDDIHKYQHVEILRDVASKVSSKESRYIVASRDSALLGTLRSIPQLCEVELYSVPLLDRTSARKLLLSYEVPDPPVTEFVDKVLDLCNGLPLSLEVIGSYLARSQWLLREAKVAWRVLYSEAADQFWEDLVKKSLVSSVEDDKLILMHEQMKDLGMKLAMQSGAGRNSSRIWNKRILSRILRIPSCEPLSGGLNSHPKRSTSKRLAMANSGNVSKQQVISISAQLKGCIEDVTALRLEGQMLITMEHLCHMHGLRYLDSSVVITPIAGKKIPSGVVLLRWCGQISSIRDVLDVDQMNMLAVFHLKAPRLLELPTSFSSLRRLQILTLTGCKFSTLPDSFGELSNLQHLGFTDCTELRSLPESFGSLSSLEFLSFSVSENELILSGETSSEAGENDFLPETFGALVRLKNLVLYGCRSLHALPQSFGKLKNLEKLQIGRCNNLLTLSESFGELRKLRTLDICHCKRLPELPASFGRLSQLQAFCFSDCESFRAFPGNLGDLSSLPSLVISDCRHVHRLPEAVGQLSKLGLLEISSTEVDELPTTVSNLRNLEQLEIENNVKLKSLPSFGDLRLQQQQVDPSGTPGSLSKLRHLVITDCDDLRELHTSVGHLPALQRLEISRCSNVSGLPDSLKHLSWLNRLELIDCQRIRALPENFGNLSNLQTLVLSLCSISSLPDSFSNLGTLTELSVAYCPLIDLPRDFGNLTCLKTFIISHCKVGSLPSSFSNLAMLSHIDISNCPRLTDLPKSFGKLNSLRKLIMRHCGISSLPDSFCDLLELEELVVSNCPLSVYQVTLRS</sequence>
<dbReference type="Pfam" id="PF00931">
    <property type="entry name" value="NB-ARC"/>
    <property type="match status" value="1"/>
</dbReference>
<dbReference type="SUPFAM" id="SSF52540">
    <property type="entry name" value="P-loop containing nucleoside triphosphate hydrolases"/>
    <property type="match status" value="1"/>
</dbReference>
<keyword evidence="2" id="KW-0677">Repeat</keyword>
<keyword evidence="5" id="KW-1185">Reference proteome</keyword>
<gene>
    <name evidence="4" type="ORF">R1flu_007893</name>
</gene>
<name>A0ABD1Z2S3_9MARC</name>
<organism evidence="4 5">
    <name type="scientific">Riccia fluitans</name>
    <dbReference type="NCBI Taxonomy" id="41844"/>
    <lineage>
        <taxon>Eukaryota</taxon>
        <taxon>Viridiplantae</taxon>
        <taxon>Streptophyta</taxon>
        <taxon>Embryophyta</taxon>
        <taxon>Marchantiophyta</taxon>
        <taxon>Marchantiopsida</taxon>
        <taxon>Marchantiidae</taxon>
        <taxon>Marchantiales</taxon>
        <taxon>Ricciaceae</taxon>
        <taxon>Riccia</taxon>
    </lineage>
</organism>
<evidence type="ECO:0000259" key="3">
    <source>
        <dbReference type="Pfam" id="PF00931"/>
    </source>
</evidence>
<dbReference type="InterPro" id="IPR027417">
    <property type="entry name" value="P-loop_NTPase"/>
</dbReference>